<sequence>MKKIFLFLPLLLVACNRTPRPYDANIIPSTVIFASQQDLYNNDALRRVVVNDRQTITLKIDIPSRINSSNLSQKFSLDYGDKKHIPLKVTHQEYLSATDNQIHTLITLQNTQPLNFAEGESSSEFHLGSVATSDGKKQTLESTFDLDLRMAEVVLQGKNLQLSDAGDAQELWATVVNPTSETVPAFIVRGSCQEEASMATFYQAIEALPAKGSVQVKLKFRNGVKNLSSTADCNIWGSRSGDAIAIE</sequence>
<name>A0ABQ2DAG8_9DEIO</name>
<gene>
    <name evidence="1" type="ORF">GCM10008938_41490</name>
</gene>
<proteinExistence type="predicted"/>
<dbReference type="PROSITE" id="PS51257">
    <property type="entry name" value="PROKAR_LIPOPROTEIN"/>
    <property type="match status" value="1"/>
</dbReference>
<comment type="caution">
    <text evidence="1">The sequence shown here is derived from an EMBL/GenBank/DDBJ whole genome shotgun (WGS) entry which is preliminary data.</text>
</comment>
<accession>A0ABQ2DAG8</accession>
<organism evidence="1 2">
    <name type="scientific">Deinococcus roseus</name>
    <dbReference type="NCBI Taxonomy" id="392414"/>
    <lineage>
        <taxon>Bacteria</taxon>
        <taxon>Thermotogati</taxon>
        <taxon>Deinococcota</taxon>
        <taxon>Deinococci</taxon>
        <taxon>Deinococcales</taxon>
        <taxon>Deinococcaceae</taxon>
        <taxon>Deinococcus</taxon>
    </lineage>
</organism>
<protein>
    <submittedName>
        <fullName evidence="1">Uncharacterized protein</fullName>
    </submittedName>
</protein>
<evidence type="ECO:0000313" key="2">
    <source>
        <dbReference type="Proteomes" id="UP000632222"/>
    </source>
</evidence>
<keyword evidence="2" id="KW-1185">Reference proteome</keyword>
<dbReference type="RefSeq" id="WP_189006292.1">
    <property type="nucleotide sequence ID" value="NZ_BMOD01000022.1"/>
</dbReference>
<evidence type="ECO:0000313" key="1">
    <source>
        <dbReference type="EMBL" id="GGJ51186.1"/>
    </source>
</evidence>
<reference evidence="2" key="1">
    <citation type="journal article" date="2019" name="Int. J. Syst. Evol. Microbiol.">
        <title>The Global Catalogue of Microorganisms (GCM) 10K type strain sequencing project: providing services to taxonomists for standard genome sequencing and annotation.</title>
        <authorList>
            <consortium name="The Broad Institute Genomics Platform"/>
            <consortium name="The Broad Institute Genome Sequencing Center for Infectious Disease"/>
            <person name="Wu L."/>
            <person name="Ma J."/>
        </authorList>
    </citation>
    <scope>NUCLEOTIDE SEQUENCE [LARGE SCALE GENOMIC DNA]</scope>
    <source>
        <strain evidence="2">JCM 14370</strain>
    </source>
</reference>
<dbReference type="EMBL" id="BMOD01000022">
    <property type="protein sequence ID" value="GGJ51186.1"/>
    <property type="molecule type" value="Genomic_DNA"/>
</dbReference>
<dbReference type="Proteomes" id="UP000632222">
    <property type="component" value="Unassembled WGS sequence"/>
</dbReference>